<evidence type="ECO:0000313" key="2">
    <source>
        <dbReference type="EMBL" id="GIF24368.1"/>
    </source>
</evidence>
<evidence type="ECO:0000256" key="1">
    <source>
        <dbReference type="SAM" id="SignalP"/>
    </source>
</evidence>
<gene>
    <name evidence="2" type="ORF">Ate02nite_70980</name>
</gene>
<dbReference type="AlphaFoldDB" id="A0A919NTF7"/>
<protein>
    <recommendedName>
        <fullName evidence="4">ABC transporter substrate-binding protein</fullName>
    </recommendedName>
</protein>
<dbReference type="EMBL" id="BOMY01000045">
    <property type="protein sequence ID" value="GIF24368.1"/>
    <property type="molecule type" value="Genomic_DNA"/>
</dbReference>
<proteinExistence type="predicted"/>
<feature type="signal peptide" evidence="1">
    <location>
        <begin position="1"/>
        <end position="30"/>
    </location>
</feature>
<evidence type="ECO:0008006" key="4">
    <source>
        <dbReference type="Google" id="ProtNLM"/>
    </source>
</evidence>
<keyword evidence="3" id="KW-1185">Reference proteome</keyword>
<reference evidence="2" key="1">
    <citation type="submission" date="2021-01" db="EMBL/GenBank/DDBJ databases">
        <title>Whole genome shotgun sequence of Actinoplanes tereljensis NBRC 105297.</title>
        <authorList>
            <person name="Komaki H."/>
            <person name="Tamura T."/>
        </authorList>
    </citation>
    <scope>NUCLEOTIDE SEQUENCE</scope>
    <source>
        <strain evidence="2">NBRC 105297</strain>
    </source>
</reference>
<keyword evidence="1" id="KW-0732">Signal</keyword>
<accession>A0A919NTF7</accession>
<dbReference type="RefSeq" id="WP_203812239.1">
    <property type="nucleotide sequence ID" value="NZ_BOMY01000045.1"/>
</dbReference>
<comment type="caution">
    <text evidence="2">The sequence shown here is derived from an EMBL/GenBank/DDBJ whole genome shotgun (WGS) entry which is preliminary data.</text>
</comment>
<sequence>MRVGSMISKLLMAGTLAVTMTAVAAAPANAAVDDPAGTLVSTVDGTFTDATGAVGTVTGSFTPSEFAVQDDTIVATGVLHSVLTNADGTTAGETDTPVTLPLQLPTGSNGDVSTLAACNILHLVLGPLDLDLLGLHVHLNTVVLDITANSGPGNLLGNLLCAVAGLLDGAGALTDIVALLNQILALLGLLGL</sequence>
<evidence type="ECO:0000313" key="3">
    <source>
        <dbReference type="Proteomes" id="UP000623608"/>
    </source>
</evidence>
<organism evidence="2 3">
    <name type="scientific">Paractinoplanes tereljensis</name>
    <dbReference type="NCBI Taxonomy" id="571912"/>
    <lineage>
        <taxon>Bacteria</taxon>
        <taxon>Bacillati</taxon>
        <taxon>Actinomycetota</taxon>
        <taxon>Actinomycetes</taxon>
        <taxon>Micromonosporales</taxon>
        <taxon>Micromonosporaceae</taxon>
        <taxon>Paractinoplanes</taxon>
    </lineage>
</organism>
<name>A0A919NTF7_9ACTN</name>
<dbReference type="Proteomes" id="UP000623608">
    <property type="component" value="Unassembled WGS sequence"/>
</dbReference>
<feature type="chain" id="PRO_5039224568" description="ABC transporter substrate-binding protein" evidence="1">
    <location>
        <begin position="31"/>
        <end position="192"/>
    </location>
</feature>